<proteinExistence type="predicted"/>
<gene>
    <name evidence="1" type="ORF">FWK35_00025829</name>
</gene>
<keyword evidence="1" id="KW-0808">Transferase</keyword>
<name>A0A6G0YX66_APHCR</name>
<organism evidence="1 2">
    <name type="scientific">Aphis craccivora</name>
    <name type="common">Cowpea aphid</name>
    <dbReference type="NCBI Taxonomy" id="307492"/>
    <lineage>
        <taxon>Eukaryota</taxon>
        <taxon>Metazoa</taxon>
        <taxon>Ecdysozoa</taxon>
        <taxon>Arthropoda</taxon>
        <taxon>Hexapoda</taxon>
        <taxon>Insecta</taxon>
        <taxon>Pterygota</taxon>
        <taxon>Neoptera</taxon>
        <taxon>Paraneoptera</taxon>
        <taxon>Hemiptera</taxon>
        <taxon>Sternorrhyncha</taxon>
        <taxon>Aphidomorpha</taxon>
        <taxon>Aphidoidea</taxon>
        <taxon>Aphididae</taxon>
        <taxon>Aphidini</taxon>
        <taxon>Aphis</taxon>
        <taxon>Aphis</taxon>
    </lineage>
</organism>
<reference evidence="1 2" key="1">
    <citation type="submission" date="2019-08" db="EMBL/GenBank/DDBJ databases">
        <title>Whole genome of Aphis craccivora.</title>
        <authorList>
            <person name="Voronova N.V."/>
            <person name="Shulinski R.S."/>
            <person name="Bandarenka Y.V."/>
            <person name="Zhorov D.G."/>
            <person name="Warner D."/>
        </authorList>
    </citation>
    <scope>NUCLEOTIDE SEQUENCE [LARGE SCALE GENOMIC DNA]</scope>
    <source>
        <strain evidence="1">180601</strain>
        <tissue evidence="1">Whole Body</tissue>
    </source>
</reference>
<dbReference type="OrthoDB" id="426210at2759"/>
<evidence type="ECO:0000313" key="1">
    <source>
        <dbReference type="EMBL" id="KAF0762473.1"/>
    </source>
</evidence>
<protein>
    <submittedName>
        <fullName evidence="1">Putative RNA-directed DNA polymerase</fullName>
    </submittedName>
</protein>
<dbReference type="Proteomes" id="UP000478052">
    <property type="component" value="Unassembled WGS sequence"/>
</dbReference>
<dbReference type="AlphaFoldDB" id="A0A6G0YX66"/>
<evidence type="ECO:0000313" key="2">
    <source>
        <dbReference type="Proteomes" id="UP000478052"/>
    </source>
</evidence>
<keyword evidence="2" id="KW-1185">Reference proteome</keyword>
<dbReference type="EMBL" id="VUJU01002138">
    <property type="protein sequence ID" value="KAF0762473.1"/>
    <property type="molecule type" value="Genomic_DNA"/>
</dbReference>
<sequence length="55" mass="6289">IDSTSLLAKINFKVPTRCTRNSHTFCITLSSTNYLMNEPINRIMKLANEDPSFLQ</sequence>
<comment type="caution">
    <text evidence="1">The sequence shown here is derived from an EMBL/GenBank/DDBJ whole genome shotgun (WGS) entry which is preliminary data.</text>
</comment>
<accession>A0A6G0YX66</accession>
<feature type="non-terminal residue" evidence="1">
    <location>
        <position position="1"/>
    </location>
</feature>
<dbReference type="GO" id="GO:0003964">
    <property type="term" value="F:RNA-directed DNA polymerase activity"/>
    <property type="evidence" value="ECO:0007669"/>
    <property type="project" value="UniProtKB-KW"/>
</dbReference>
<keyword evidence="1" id="KW-0695">RNA-directed DNA polymerase</keyword>
<keyword evidence="1" id="KW-0548">Nucleotidyltransferase</keyword>